<accession>A0A423XMN5</accession>
<proteinExistence type="predicted"/>
<dbReference type="InParanoid" id="A0A423XMN5"/>
<dbReference type="PANTHER" id="PTHR35910:SF6">
    <property type="entry name" value="2EXR DOMAIN-CONTAINING PROTEIN"/>
    <property type="match status" value="1"/>
</dbReference>
<reference evidence="2 3" key="1">
    <citation type="submission" date="2015-09" db="EMBL/GenBank/DDBJ databases">
        <title>Host preference determinants of Valsa canker pathogens revealed by comparative genomics.</title>
        <authorList>
            <person name="Yin Z."/>
            <person name="Huang L."/>
        </authorList>
    </citation>
    <scope>NUCLEOTIDE SEQUENCE [LARGE SCALE GENOMIC DNA]</scope>
    <source>
        <strain evidence="2 3">SXYLt</strain>
    </source>
</reference>
<dbReference type="InterPro" id="IPR045518">
    <property type="entry name" value="2EXR"/>
</dbReference>
<dbReference type="AlphaFoldDB" id="A0A423XMN5"/>
<evidence type="ECO:0000313" key="2">
    <source>
        <dbReference type="EMBL" id="ROW17294.1"/>
    </source>
</evidence>
<dbReference type="PANTHER" id="PTHR35910">
    <property type="entry name" value="2EXR DOMAIN-CONTAINING PROTEIN"/>
    <property type="match status" value="1"/>
</dbReference>
<sequence>MTEIPHIDTGEQPSFPQFPQLPTELRLRVWQLFCGEIGSGPRVFSVKLATEVSQITGDVPYSIQPSDSLNHQTALARAALAVNREARGEALKFVPDTFTVNDGSSLINFNAKHDIVLLDGEFNAPWMRSSWNHHIEGFTDQILNLALGTDFMAFRAKYLGRNLDEMVHTTWFLLMFLNPFTRLETVYYCWDDQRERYLKRWCASDLVNRYHFLPDQESASGSGLEQVMYCWLGPQPVGPHGDASMEDLLFTSDCGPMTAELQIKVNLLLKSPRWSQDKKTRIRRIIEPLSEDDLWRLSKIGMRKMIIFLSSDGLRRFNALDVRPETST</sequence>
<dbReference type="OrthoDB" id="3501032at2759"/>
<comment type="caution">
    <text evidence="2">The sequence shown here is derived from an EMBL/GenBank/DDBJ whole genome shotgun (WGS) entry which is preliminary data.</text>
</comment>
<gene>
    <name evidence="2" type="ORF">VPNG_01288</name>
</gene>
<keyword evidence="3" id="KW-1185">Reference proteome</keyword>
<dbReference type="Pfam" id="PF20150">
    <property type="entry name" value="2EXR"/>
    <property type="match status" value="1"/>
</dbReference>
<evidence type="ECO:0000313" key="3">
    <source>
        <dbReference type="Proteomes" id="UP000285146"/>
    </source>
</evidence>
<organism evidence="2 3">
    <name type="scientific">Cytospora leucostoma</name>
    <dbReference type="NCBI Taxonomy" id="1230097"/>
    <lineage>
        <taxon>Eukaryota</taxon>
        <taxon>Fungi</taxon>
        <taxon>Dikarya</taxon>
        <taxon>Ascomycota</taxon>
        <taxon>Pezizomycotina</taxon>
        <taxon>Sordariomycetes</taxon>
        <taxon>Sordariomycetidae</taxon>
        <taxon>Diaporthales</taxon>
        <taxon>Cytosporaceae</taxon>
        <taxon>Cytospora</taxon>
    </lineage>
</organism>
<name>A0A423XMN5_9PEZI</name>
<evidence type="ECO:0000259" key="1">
    <source>
        <dbReference type="Pfam" id="PF20150"/>
    </source>
</evidence>
<dbReference type="STRING" id="1230097.A0A423XMN5"/>
<dbReference type="Proteomes" id="UP000285146">
    <property type="component" value="Unassembled WGS sequence"/>
</dbReference>
<dbReference type="EMBL" id="LKEB01000003">
    <property type="protein sequence ID" value="ROW17294.1"/>
    <property type="molecule type" value="Genomic_DNA"/>
</dbReference>
<feature type="domain" description="2EXR" evidence="1">
    <location>
        <begin position="15"/>
        <end position="116"/>
    </location>
</feature>
<protein>
    <recommendedName>
        <fullName evidence="1">2EXR domain-containing protein</fullName>
    </recommendedName>
</protein>